<comment type="caution">
    <text evidence="2">The sequence shown here is derived from an EMBL/GenBank/DDBJ whole genome shotgun (WGS) entry which is preliminary data.</text>
</comment>
<dbReference type="EMBL" id="PVQB02000031">
    <property type="protein sequence ID" value="KAF4345209.1"/>
    <property type="molecule type" value="Genomic_DNA"/>
</dbReference>
<evidence type="ECO:0000313" key="3">
    <source>
        <dbReference type="Proteomes" id="UP000730481"/>
    </source>
</evidence>
<accession>A0A9P5E5E8</accession>
<feature type="compositionally biased region" description="Polar residues" evidence="1">
    <location>
        <begin position="372"/>
        <end position="383"/>
    </location>
</feature>
<evidence type="ECO:0000256" key="1">
    <source>
        <dbReference type="SAM" id="MobiDB-lite"/>
    </source>
</evidence>
<reference evidence="2" key="1">
    <citation type="journal article" date="2017" name="Mycologia">
        <title>Fusarium algeriense, sp. nov., a novel toxigenic crown rot pathogen of durum wheat from Algeria is nested in the Fusarium burgessii species complex.</title>
        <authorList>
            <person name="Laraba I."/>
            <person name="Keddad A."/>
            <person name="Boureghda H."/>
            <person name="Abdallah N."/>
            <person name="Vaughan M.M."/>
            <person name="Proctor R.H."/>
            <person name="Busman M."/>
            <person name="O'Donnell K."/>
        </authorList>
    </citation>
    <scope>NUCLEOTIDE SEQUENCE</scope>
    <source>
        <strain evidence="2">NRRL 25174</strain>
    </source>
</reference>
<protein>
    <submittedName>
        <fullName evidence="2">Uncharacterized protein</fullName>
    </submittedName>
</protein>
<dbReference type="AlphaFoldDB" id="A0A9P5E5E8"/>
<evidence type="ECO:0000313" key="2">
    <source>
        <dbReference type="EMBL" id="KAF4345209.1"/>
    </source>
</evidence>
<reference evidence="2" key="2">
    <citation type="submission" date="2020-02" db="EMBL/GenBank/DDBJ databases">
        <title>Identification and distribution of gene clusters putatively required for synthesis of sphingolipid metabolism inhibitors in phylogenetically diverse species of the filamentous fungus Fusarium.</title>
        <authorList>
            <person name="Kim H.-S."/>
            <person name="Busman M."/>
            <person name="Brown D.W."/>
            <person name="Divon H."/>
            <person name="Uhlig S."/>
            <person name="Proctor R.H."/>
        </authorList>
    </citation>
    <scope>NUCLEOTIDE SEQUENCE</scope>
    <source>
        <strain evidence="2">NRRL 25174</strain>
    </source>
</reference>
<name>A0A9P5E5E8_9HYPO</name>
<dbReference type="OrthoDB" id="5008122at2759"/>
<proteinExistence type="predicted"/>
<dbReference type="Proteomes" id="UP000730481">
    <property type="component" value="Unassembled WGS sequence"/>
</dbReference>
<gene>
    <name evidence="2" type="ORF">FBEOM_817</name>
</gene>
<keyword evidence="3" id="KW-1185">Reference proteome</keyword>
<sequence length="394" mass="43721">MEEDIPYQQALSAVDGLLAYLIYLNTSSLSKESTVLDLALAQQTWVELGRYWSRLIRISSTQDTPNLSPVLNSFSSLAQFSQVAIFTFRNTLLGAKPDSLDAIFSLCSLSYVASCCMRKHNMLHDYGTSWDIRIWRNAIRDPGERQLFSDLASVFWSERLSSNIIGPYDTLGNFGHQPEPYQAPSPKIVHLGNDQPLNNLPHGFWGLDETADLSLPIGLDLQQPSSRIQDLQRSAIVSNVVSFLEECGELLHVFSGRGVTAKGLYSYIAFNQKGLEAKTLVNSYVQRLKNDETFQNLATVGIIAIVERFVALGYLQTVDELRMYMLSVGRCFSVSGGCRVLASKLFFSSDGGGVMTSELRKTMGGVTQTRAQNLRNTRQQTIPSPDLPLGGDHE</sequence>
<feature type="region of interest" description="Disordered" evidence="1">
    <location>
        <begin position="372"/>
        <end position="394"/>
    </location>
</feature>
<organism evidence="2 3">
    <name type="scientific">Fusarium beomiforme</name>
    <dbReference type="NCBI Taxonomy" id="44412"/>
    <lineage>
        <taxon>Eukaryota</taxon>
        <taxon>Fungi</taxon>
        <taxon>Dikarya</taxon>
        <taxon>Ascomycota</taxon>
        <taxon>Pezizomycotina</taxon>
        <taxon>Sordariomycetes</taxon>
        <taxon>Hypocreomycetidae</taxon>
        <taxon>Hypocreales</taxon>
        <taxon>Nectriaceae</taxon>
        <taxon>Fusarium</taxon>
        <taxon>Fusarium burgessii species complex</taxon>
    </lineage>
</organism>